<evidence type="ECO:0000313" key="3">
    <source>
        <dbReference type="Proteomes" id="UP001497497"/>
    </source>
</evidence>
<sequence>IPLTIGNAEKLNPDQNFVILQNSTAPVRFASRHQGLNMVTNVHAQPDTGDQSRGEDVSLNIVAELKDRARSLVLALDNTSSPGEHGVVVSLPIHDLEVLLRSSERFDLPLIPQSSYNIPAIEDKSIPPAVNPSQNDSKTSLIYSKLGPNLNDTLSRVATQNDNGKPTESASDRLQVNTSKIMADMTLPPTTTSTSTSSQSDNSLYTTRTINPFPDTRQSDPAIIATYPGHVEPLSRAIPTVSDIDIFLDPIIPFTPSQLPNRNHGVDILQNRREINTISYDLQVPTVASPSEVPNFYQDDFPVASNYRQAEAAPKTDSDSRAFLLSALHPGELLPRTNSEAQANRWRSTGNAPAVFGNSRPYNFDTADTVDYVVDHFVPRQAASTLPRTLAQKDSHKEHLYMASDQQTVSDKQQQQQLQNALRTLMTNRIHRINPSPETVSRPPASVPYQGDLNRFLEELSSSQTSTSLPIAPTTGENDNPTVFPKCRFQCVFYREPSNGPPILLDE</sequence>
<feature type="non-terminal residue" evidence="2">
    <location>
        <position position="1"/>
    </location>
</feature>
<comment type="caution">
    <text evidence="2">The sequence shown here is derived from an EMBL/GenBank/DDBJ whole genome shotgun (WGS) entry which is preliminary data.</text>
</comment>
<dbReference type="Proteomes" id="UP001497497">
    <property type="component" value="Unassembled WGS sequence"/>
</dbReference>
<accession>A0AAV2HZP8</accession>
<dbReference type="EMBL" id="CAXITT010000327">
    <property type="protein sequence ID" value="CAL1539117.1"/>
    <property type="molecule type" value="Genomic_DNA"/>
</dbReference>
<gene>
    <name evidence="2" type="ORF">GSLYS_00012938001</name>
</gene>
<feature type="non-terminal residue" evidence="2">
    <location>
        <position position="507"/>
    </location>
</feature>
<evidence type="ECO:0000256" key="1">
    <source>
        <dbReference type="SAM" id="MobiDB-lite"/>
    </source>
</evidence>
<proteinExistence type="predicted"/>
<reference evidence="2 3" key="1">
    <citation type="submission" date="2024-04" db="EMBL/GenBank/DDBJ databases">
        <authorList>
            <consortium name="Genoscope - CEA"/>
            <person name="William W."/>
        </authorList>
    </citation>
    <scope>NUCLEOTIDE SEQUENCE [LARGE SCALE GENOMIC DNA]</scope>
</reference>
<dbReference type="AlphaFoldDB" id="A0AAV2HZP8"/>
<keyword evidence="3" id="KW-1185">Reference proteome</keyword>
<evidence type="ECO:0000313" key="2">
    <source>
        <dbReference type="EMBL" id="CAL1539117.1"/>
    </source>
</evidence>
<feature type="compositionally biased region" description="Low complexity" evidence="1">
    <location>
        <begin position="190"/>
        <end position="200"/>
    </location>
</feature>
<feature type="compositionally biased region" description="Polar residues" evidence="1">
    <location>
        <begin position="154"/>
        <end position="180"/>
    </location>
</feature>
<organism evidence="2 3">
    <name type="scientific">Lymnaea stagnalis</name>
    <name type="common">Great pond snail</name>
    <name type="synonym">Helix stagnalis</name>
    <dbReference type="NCBI Taxonomy" id="6523"/>
    <lineage>
        <taxon>Eukaryota</taxon>
        <taxon>Metazoa</taxon>
        <taxon>Spiralia</taxon>
        <taxon>Lophotrochozoa</taxon>
        <taxon>Mollusca</taxon>
        <taxon>Gastropoda</taxon>
        <taxon>Heterobranchia</taxon>
        <taxon>Euthyneura</taxon>
        <taxon>Panpulmonata</taxon>
        <taxon>Hygrophila</taxon>
        <taxon>Lymnaeoidea</taxon>
        <taxon>Lymnaeidae</taxon>
        <taxon>Lymnaea</taxon>
    </lineage>
</organism>
<feature type="region of interest" description="Disordered" evidence="1">
    <location>
        <begin position="154"/>
        <end position="205"/>
    </location>
</feature>
<protein>
    <submittedName>
        <fullName evidence="2">Uncharacterized protein</fullName>
    </submittedName>
</protein>
<name>A0AAV2HZP8_LYMST</name>